<keyword evidence="2" id="KW-1185">Reference proteome</keyword>
<evidence type="ECO:0000313" key="1">
    <source>
        <dbReference type="EMBL" id="PMD12148.1"/>
    </source>
</evidence>
<evidence type="ECO:0000313" key="2">
    <source>
        <dbReference type="Proteomes" id="UP000235672"/>
    </source>
</evidence>
<feature type="non-terminal residue" evidence="1">
    <location>
        <position position="235"/>
    </location>
</feature>
<evidence type="ECO:0008006" key="3">
    <source>
        <dbReference type="Google" id="ProtNLM"/>
    </source>
</evidence>
<gene>
    <name evidence="1" type="ORF">NA56DRAFT_613923</name>
</gene>
<dbReference type="Proteomes" id="UP000235672">
    <property type="component" value="Unassembled WGS sequence"/>
</dbReference>
<dbReference type="PANTHER" id="PTHR38886:SF1">
    <property type="entry name" value="NACHT-NTPASE AND P-LOOP NTPASES N-TERMINAL DOMAIN-CONTAINING PROTEIN"/>
    <property type="match status" value="1"/>
</dbReference>
<dbReference type="AlphaFoldDB" id="A0A2J6PDM8"/>
<sequence>MSFGFSVGDCILLINIARTQYNNCVAAGPEYREIAREVKTLYNVLEILHNESSKNPSPLLRRDQTFTTQLAPAVNDCRHILEDLQTLLAKYEGLSDNGKAVNPTRKLWHKIRFGSKIQALGEVRAKIILYTTTINACLDAIQIRATGRLEDKLDATHTAMVDGFQSIKLAMVKEVLKAKALAQNPSTASLLSMSTHSEDDKEIWKEFRRELIAKGFKSKQLDRHKDTLLAYMLKL</sequence>
<organism evidence="1 2">
    <name type="scientific">Hyaloscypha hepaticicola</name>
    <dbReference type="NCBI Taxonomy" id="2082293"/>
    <lineage>
        <taxon>Eukaryota</taxon>
        <taxon>Fungi</taxon>
        <taxon>Dikarya</taxon>
        <taxon>Ascomycota</taxon>
        <taxon>Pezizomycotina</taxon>
        <taxon>Leotiomycetes</taxon>
        <taxon>Helotiales</taxon>
        <taxon>Hyaloscyphaceae</taxon>
        <taxon>Hyaloscypha</taxon>
    </lineage>
</organism>
<protein>
    <recommendedName>
        <fullName evidence="3">Fungal N-terminal domain-containing protein</fullName>
    </recommendedName>
</protein>
<reference evidence="1 2" key="1">
    <citation type="submission" date="2016-05" db="EMBL/GenBank/DDBJ databases">
        <title>A degradative enzymes factory behind the ericoid mycorrhizal symbiosis.</title>
        <authorList>
            <consortium name="DOE Joint Genome Institute"/>
            <person name="Martino E."/>
            <person name="Morin E."/>
            <person name="Grelet G."/>
            <person name="Kuo A."/>
            <person name="Kohler A."/>
            <person name="Daghino S."/>
            <person name="Barry K."/>
            <person name="Choi C."/>
            <person name="Cichocki N."/>
            <person name="Clum A."/>
            <person name="Copeland A."/>
            <person name="Hainaut M."/>
            <person name="Haridas S."/>
            <person name="Labutti K."/>
            <person name="Lindquist E."/>
            <person name="Lipzen A."/>
            <person name="Khouja H.-R."/>
            <person name="Murat C."/>
            <person name="Ohm R."/>
            <person name="Olson A."/>
            <person name="Spatafora J."/>
            <person name="Veneault-Fourrey C."/>
            <person name="Henrissat B."/>
            <person name="Grigoriev I."/>
            <person name="Martin F."/>
            <person name="Perotto S."/>
        </authorList>
    </citation>
    <scope>NUCLEOTIDE SEQUENCE [LARGE SCALE GENOMIC DNA]</scope>
    <source>
        <strain evidence="1 2">UAMH 7357</strain>
    </source>
</reference>
<proteinExistence type="predicted"/>
<dbReference type="OrthoDB" id="7464126at2759"/>
<accession>A0A2J6PDM8</accession>
<dbReference type="EMBL" id="KZ613563">
    <property type="protein sequence ID" value="PMD12148.1"/>
    <property type="molecule type" value="Genomic_DNA"/>
</dbReference>
<name>A0A2J6PDM8_9HELO</name>
<dbReference type="PANTHER" id="PTHR38886">
    <property type="entry name" value="SESA DOMAIN-CONTAINING PROTEIN"/>
    <property type="match status" value="1"/>
</dbReference>